<comment type="caution">
    <text evidence="1">The sequence shown here is derived from an EMBL/GenBank/DDBJ whole genome shotgun (WGS) entry which is preliminary data.</text>
</comment>
<gene>
    <name evidence="1" type="ORF">SAMN06297397_2862</name>
</gene>
<dbReference type="EMBL" id="FWXZ01000007">
    <property type="protein sequence ID" value="SMC84084.1"/>
    <property type="molecule type" value="Genomic_DNA"/>
</dbReference>
<protein>
    <submittedName>
        <fullName evidence="1">Lysylphosphatidylglycerol synthase TM region</fullName>
    </submittedName>
</protein>
<keyword evidence="2" id="KW-1185">Reference proteome</keyword>
<reference evidence="1" key="1">
    <citation type="submission" date="2017-04" db="EMBL/GenBank/DDBJ databases">
        <authorList>
            <person name="Varghese N."/>
            <person name="Submissions S."/>
        </authorList>
    </citation>
    <scope>NUCLEOTIDE SEQUENCE</scope>
    <source>
        <strain evidence="1">WTE2008</strain>
    </source>
</reference>
<name>A0AC61PQ04_9FIRM</name>
<organism evidence="1 2">
    <name type="scientific">Aristaeella lactis</name>
    <dbReference type="NCBI Taxonomy" id="3046383"/>
    <lineage>
        <taxon>Bacteria</taxon>
        <taxon>Bacillati</taxon>
        <taxon>Bacillota</taxon>
        <taxon>Clostridia</taxon>
        <taxon>Eubacteriales</taxon>
        <taxon>Aristaeellaceae</taxon>
        <taxon>Aristaeella</taxon>
    </lineage>
</organism>
<proteinExistence type="predicted"/>
<evidence type="ECO:0000313" key="2">
    <source>
        <dbReference type="Proteomes" id="UP000192328"/>
    </source>
</evidence>
<evidence type="ECO:0000313" key="1">
    <source>
        <dbReference type="EMBL" id="SMC84084.1"/>
    </source>
</evidence>
<accession>A0AC61PQ04</accession>
<sequence length="355" mass="39452">MNPKLKKILSALFILVTFAAVFCIAFGNPELSNAWDALFSLDARWIAVVFLCWAGYAFFDALGTWFCLRKQGFRLGLWTVISVTLTGFYYSNITPGASGGQPMQVNSLRKAGVPVGNGTTAVTIRLIANQFMVSLLSLLFLLFNRAFVYQQLSDAMWFVRIGWIINFSVVPLVLLAAFRRSLVRRLASGLIGLAARIRLVKDREAALEKTYEVLDTYHTAIYDLFRSPAQLLLQCLCSALSMLALTGSIVFVYYAFGLSGTPWYHLLTLGLLLFVSASYTPLPGASGAQEGGFMRYFDGIFPGGTKGLALLIWRFFTYYLFLFVGVITVLLEKAGLYGHARRQDTEPDQTEDTVC</sequence>
<dbReference type="Proteomes" id="UP000192328">
    <property type="component" value="Unassembled WGS sequence"/>
</dbReference>